<feature type="compositionally biased region" description="Basic residues" evidence="1">
    <location>
        <begin position="196"/>
        <end position="208"/>
    </location>
</feature>
<proteinExistence type="predicted"/>
<gene>
    <name evidence="3" type="ORF">J3U87_08610</name>
</gene>
<dbReference type="InterPro" id="IPR023286">
    <property type="entry name" value="ABATE_dom_sf"/>
</dbReference>
<accession>A0A8A4TSK1</accession>
<reference evidence="3" key="1">
    <citation type="submission" date="2021-03" db="EMBL/GenBank/DDBJ databases">
        <title>Acanthopleuribacteraceae sp. M133.</title>
        <authorList>
            <person name="Wang G."/>
        </authorList>
    </citation>
    <scope>NUCLEOTIDE SEQUENCE</scope>
    <source>
        <strain evidence="3">M133</strain>
    </source>
</reference>
<name>A0A8A4TSK1_SULCO</name>
<feature type="domain" description="Zinc finger CGNR" evidence="2">
    <location>
        <begin position="159"/>
        <end position="203"/>
    </location>
</feature>
<evidence type="ECO:0000313" key="3">
    <source>
        <dbReference type="EMBL" id="QTD52520.1"/>
    </source>
</evidence>
<dbReference type="EMBL" id="CP071793">
    <property type="protein sequence ID" value="QTD52520.1"/>
    <property type="molecule type" value="Genomic_DNA"/>
</dbReference>
<dbReference type="PANTHER" id="PTHR35525">
    <property type="entry name" value="BLL6575 PROTEIN"/>
    <property type="match status" value="1"/>
</dbReference>
<evidence type="ECO:0000313" key="4">
    <source>
        <dbReference type="Proteomes" id="UP000663929"/>
    </source>
</evidence>
<sequence length="215" mass="24600">MSDAISPVAEIQRIGGHLCLDLTNTVHHRYRPQDGDYFTGVADVLQWALDSDLIDLERRDAYHAQLREDADSADRFLEDVISLRESLFELFTSTASGREIAARDLAVLNRALTEGAALRRLVWADPHPIWQWSTENPWSIPWRLAWSASELLCSPMLARVKECPPPDGCGWLFLDRSKNRSRRWCSMRDCGNAAKAKRHYRRKKAKRKSSAEAHT</sequence>
<dbReference type="InterPro" id="IPR010852">
    <property type="entry name" value="ABATE"/>
</dbReference>
<dbReference type="PANTHER" id="PTHR35525:SF3">
    <property type="entry name" value="BLL6575 PROTEIN"/>
    <property type="match status" value="1"/>
</dbReference>
<dbReference type="InterPro" id="IPR021005">
    <property type="entry name" value="Znf_CGNR"/>
</dbReference>
<dbReference type="Pfam" id="PF11706">
    <property type="entry name" value="zf-CGNR"/>
    <property type="match status" value="1"/>
</dbReference>
<dbReference type="Proteomes" id="UP000663929">
    <property type="component" value="Chromosome"/>
</dbReference>
<dbReference type="RefSeq" id="WP_237382628.1">
    <property type="nucleotide sequence ID" value="NZ_CP071793.1"/>
</dbReference>
<dbReference type="AlphaFoldDB" id="A0A8A4TSK1"/>
<organism evidence="3 4">
    <name type="scientific">Sulfidibacter corallicola</name>
    <dbReference type="NCBI Taxonomy" id="2818388"/>
    <lineage>
        <taxon>Bacteria</taxon>
        <taxon>Pseudomonadati</taxon>
        <taxon>Acidobacteriota</taxon>
        <taxon>Holophagae</taxon>
        <taxon>Acanthopleuribacterales</taxon>
        <taxon>Acanthopleuribacteraceae</taxon>
        <taxon>Sulfidibacter</taxon>
    </lineage>
</organism>
<dbReference type="Pfam" id="PF07336">
    <property type="entry name" value="ABATE"/>
    <property type="match status" value="1"/>
</dbReference>
<dbReference type="KEGG" id="scor:J3U87_08610"/>
<protein>
    <submittedName>
        <fullName evidence="3">CGNR zinc finger domain-containing protein</fullName>
    </submittedName>
</protein>
<dbReference type="SUPFAM" id="SSF160904">
    <property type="entry name" value="Jann2411-like"/>
    <property type="match status" value="1"/>
</dbReference>
<keyword evidence="4" id="KW-1185">Reference proteome</keyword>
<evidence type="ECO:0000256" key="1">
    <source>
        <dbReference type="SAM" id="MobiDB-lite"/>
    </source>
</evidence>
<evidence type="ECO:0000259" key="2">
    <source>
        <dbReference type="Pfam" id="PF11706"/>
    </source>
</evidence>
<dbReference type="Gene3D" id="1.10.3300.10">
    <property type="entry name" value="Jann2411-like domain"/>
    <property type="match status" value="1"/>
</dbReference>
<feature type="region of interest" description="Disordered" evidence="1">
    <location>
        <begin position="196"/>
        <end position="215"/>
    </location>
</feature>